<dbReference type="STRING" id="1231657.A0A1Y1YCZ1"/>
<dbReference type="AlphaFoldDB" id="A0A1Y1YCZ1"/>
<dbReference type="GO" id="GO:0052689">
    <property type="term" value="F:carboxylic ester hydrolase activity"/>
    <property type="evidence" value="ECO:0007669"/>
    <property type="project" value="UniProtKB-ARBA"/>
</dbReference>
<keyword evidence="3" id="KW-0732">Signal</keyword>
<proteinExistence type="predicted"/>
<dbReference type="SMART" id="SM01110">
    <property type="entry name" value="Cutinase"/>
    <property type="match status" value="1"/>
</dbReference>
<feature type="chain" id="PRO_5010995100" evidence="3">
    <location>
        <begin position="19"/>
        <end position="227"/>
    </location>
</feature>
<keyword evidence="2" id="KW-1015">Disulfide bond</keyword>
<gene>
    <name evidence="4" type="ORF">BCR34DRAFT_498344</name>
</gene>
<organism evidence="4 5">
    <name type="scientific">Clohesyomyces aquaticus</name>
    <dbReference type="NCBI Taxonomy" id="1231657"/>
    <lineage>
        <taxon>Eukaryota</taxon>
        <taxon>Fungi</taxon>
        <taxon>Dikarya</taxon>
        <taxon>Ascomycota</taxon>
        <taxon>Pezizomycotina</taxon>
        <taxon>Dothideomycetes</taxon>
        <taxon>Pleosporomycetidae</taxon>
        <taxon>Pleosporales</taxon>
        <taxon>Lindgomycetaceae</taxon>
        <taxon>Clohesyomyces</taxon>
    </lineage>
</organism>
<protein>
    <submittedName>
        <fullName evidence="4">Cutinase</fullName>
    </submittedName>
</protein>
<dbReference type="PANTHER" id="PTHR33630:SF9">
    <property type="entry name" value="CUTINASE 4"/>
    <property type="match status" value="1"/>
</dbReference>
<evidence type="ECO:0000256" key="1">
    <source>
        <dbReference type="ARBA" id="ARBA00022801"/>
    </source>
</evidence>
<dbReference type="SUPFAM" id="SSF53474">
    <property type="entry name" value="alpha/beta-Hydrolases"/>
    <property type="match status" value="1"/>
</dbReference>
<dbReference type="OrthoDB" id="3225429at2759"/>
<dbReference type="Proteomes" id="UP000193144">
    <property type="component" value="Unassembled WGS sequence"/>
</dbReference>
<keyword evidence="5" id="KW-1185">Reference proteome</keyword>
<evidence type="ECO:0000256" key="2">
    <source>
        <dbReference type="ARBA" id="ARBA00023157"/>
    </source>
</evidence>
<dbReference type="Gene3D" id="3.40.50.1820">
    <property type="entry name" value="alpha/beta hydrolase"/>
    <property type="match status" value="1"/>
</dbReference>
<feature type="signal peptide" evidence="3">
    <location>
        <begin position="1"/>
        <end position="18"/>
    </location>
</feature>
<reference evidence="4 5" key="1">
    <citation type="submission" date="2016-07" db="EMBL/GenBank/DDBJ databases">
        <title>Pervasive Adenine N6-methylation of Active Genes in Fungi.</title>
        <authorList>
            <consortium name="DOE Joint Genome Institute"/>
            <person name="Mondo S.J."/>
            <person name="Dannebaum R.O."/>
            <person name="Kuo R.C."/>
            <person name="Labutti K."/>
            <person name="Haridas S."/>
            <person name="Kuo A."/>
            <person name="Salamov A."/>
            <person name="Ahrendt S.R."/>
            <person name="Lipzen A."/>
            <person name="Sullivan W."/>
            <person name="Andreopoulos W.B."/>
            <person name="Clum A."/>
            <person name="Lindquist E."/>
            <person name="Daum C."/>
            <person name="Ramamoorthy G.K."/>
            <person name="Gryganskyi A."/>
            <person name="Culley D."/>
            <person name="Magnuson J.K."/>
            <person name="James T.Y."/>
            <person name="O'Malley M.A."/>
            <person name="Stajich J.E."/>
            <person name="Spatafora J.W."/>
            <person name="Visel A."/>
            <person name="Grigoriev I.V."/>
        </authorList>
    </citation>
    <scope>NUCLEOTIDE SEQUENCE [LARGE SCALE GENOMIC DNA]</scope>
    <source>
        <strain evidence="4 5">CBS 115471</strain>
    </source>
</reference>
<dbReference type="InterPro" id="IPR029058">
    <property type="entry name" value="AB_hydrolase_fold"/>
</dbReference>
<evidence type="ECO:0000256" key="3">
    <source>
        <dbReference type="SAM" id="SignalP"/>
    </source>
</evidence>
<keyword evidence="1" id="KW-0378">Hydrolase</keyword>
<dbReference type="PANTHER" id="PTHR33630">
    <property type="entry name" value="CUTINASE RV1984C-RELATED-RELATED"/>
    <property type="match status" value="1"/>
</dbReference>
<evidence type="ECO:0000313" key="4">
    <source>
        <dbReference type="EMBL" id="ORX95596.1"/>
    </source>
</evidence>
<comment type="caution">
    <text evidence="4">The sequence shown here is derived from an EMBL/GenBank/DDBJ whole genome shotgun (WGS) entry which is preliminary data.</text>
</comment>
<sequence length="227" mass="24206">MHLSSFISILSFLAVSYAAPLNRRATSAICPSYTVINARGTGEAQGPSSGFRIMNSKVTSDLTVGKVYNVEYPASADQNIGPGVQDIIDYMNSTLSDFPRECFIIQGYSQGAAVVLNALPQLTGPSFAAVKGVVLVGNPNRRAGLACNVDNYGGTTTKNVHGLTDYVNKPVPANWVGKTLDICIYGDGVCDTTHGVGINAPHYKYPTDTPTQELGEAYIYKQLWGST</sequence>
<evidence type="ECO:0000313" key="5">
    <source>
        <dbReference type="Proteomes" id="UP000193144"/>
    </source>
</evidence>
<dbReference type="Pfam" id="PF01083">
    <property type="entry name" value="Cutinase"/>
    <property type="match status" value="1"/>
</dbReference>
<accession>A0A1Y1YCZ1</accession>
<dbReference type="EMBL" id="MCFA01000274">
    <property type="protein sequence ID" value="ORX95596.1"/>
    <property type="molecule type" value="Genomic_DNA"/>
</dbReference>
<name>A0A1Y1YCZ1_9PLEO</name>
<dbReference type="InterPro" id="IPR000675">
    <property type="entry name" value="Cutinase/axe"/>
</dbReference>